<dbReference type="InterPro" id="IPR018247">
    <property type="entry name" value="EF_Hand_1_Ca_BS"/>
</dbReference>
<dbReference type="PROSITE" id="PS00018">
    <property type="entry name" value="EF_HAND_1"/>
    <property type="match status" value="1"/>
</dbReference>
<protein>
    <recommendedName>
        <fullName evidence="2">EF-hand domain-containing protein</fullName>
    </recommendedName>
</protein>
<accession>A0A0S4J8V9</accession>
<dbReference type="EMBL" id="CYKH01001206">
    <property type="protein sequence ID" value="CUG85877.1"/>
    <property type="molecule type" value="Genomic_DNA"/>
</dbReference>
<proteinExistence type="predicted"/>
<reference evidence="4" key="1">
    <citation type="submission" date="2015-09" db="EMBL/GenBank/DDBJ databases">
        <authorList>
            <consortium name="Pathogen Informatics"/>
        </authorList>
    </citation>
    <scope>NUCLEOTIDE SEQUENCE [LARGE SCALE GENOMIC DNA]</scope>
    <source>
        <strain evidence="4">Lake Konstanz</strain>
    </source>
</reference>
<evidence type="ECO:0000256" key="1">
    <source>
        <dbReference type="SAM" id="MobiDB-lite"/>
    </source>
</evidence>
<feature type="compositionally biased region" description="Low complexity" evidence="1">
    <location>
        <begin position="137"/>
        <end position="154"/>
    </location>
</feature>
<dbReference type="Proteomes" id="UP000051952">
    <property type="component" value="Unassembled WGS sequence"/>
</dbReference>
<dbReference type="InterPro" id="IPR002048">
    <property type="entry name" value="EF_hand_dom"/>
</dbReference>
<feature type="region of interest" description="Disordered" evidence="1">
    <location>
        <begin position="60"/>
        <end position="80"/>
    </location>
</feature>
<organism evidence="3 4">
    <name type="scientific">Bodo saltans</name>
    <name type="common">Flagellated protozoan</name>
    <dbReference type="NCBI Taxonomy" id="75058"/>
    <lineage>
        <taxon>Eukaryota</taxon>
        <taxon>Discoba</taxon>
        <taxon>Euglenozoa</taxon>
        <taxon>Kinetoplastea</taxon>
        <taxon>Metakinetoplastina</taxon>
        <taxon>Eubodonida</taxon>
        <taxon>Bodonidae</taxon>
        <taxon>Bodo</taxon>
    </lineage>
</organism>
<dbReference type="VEuPathDB" id="TriTrypDB:BSAL_90930"/>
<dbReference type="AlphaFoldDB" id="A0A0S4J8V9"/>
<evidence type="ECO:0000313" key="3">
    <source>
        <dbReference type="EMBL" id="CUG85877.1"/>
    </source>
</evidence>
<feature type="region of interest" description="Disordered" evidence="1">
    <location>
        <begin position="130"/>
        <end position="175"/>
    </location>
</feature>
<keyword evidence="4" id="KW-1185">Reference proteome</keyword>
<evidence type="ECO:0000259" key="2">
    <source>
        <dbReference type="PROSITE" id="PS50222"/>
    </source>
</evidence>
<feature type="domain" description="EF-hand" evidence="2">
    <location>
        <begin position="180"/>
        <end position="215"/>
    </location>
</feature>
<feature type="compositionally biased region" description="Polar residues" evidence="1">
    <location>
        <begin position="155"/>
        <end position="172"/>
    </location>
</feature>
<dbReference type="GO" id="GO:0005509">
    <property type="term" value="F:calcium ion binding"/>
    <property type="evidence" value="ECO:0007669"/>
    <property type="project" value="InterPro"/>
</dbReference>
<dbReference type="PROSITE" id="PS50222">
    <property type="entry name" value="EF_HAND_2"/>
    <property type="match status" value="1"/>
</dbReference>
<gene>
    <name evidence="3" type="ORF">BSAL_90930</name>
</gene>
<sequence length="272" mass="29637">MGNACCGEDTSEKGLPLLSGQVTHITDLPLNSRRKHIIKALYAVLVVGLDEMTSLFSPDGKTAGTAHHQHGGGSNKKSDSEETLLIDELIAALDRTLTNLDPELNRKQRLELVNRSTPLDQEGIRHRLFEWGTGQAGPPSKSSSSTTTNGGNNKQSTPQSMSRFRSQSTMGTTVPAHSRYHLPRILELWFQADKDCSGSLEPGEIKDLLHRINVDVPIARLSKMIDSAEHVTASVTVHHGNNCACAQQVPPSPDSRAMVPGRQGLQWVSRAR</sequence>
<evidence type="ECO:0000313" key="4">
    <source>
        <dbReference type="Proteomes" id="UP000051952"/>
    </source>
</evidence>
<name>A0A0S4J8V9_BODSA</name>